<feature type="disulfide bond" evidence="2">
    <location>
        <begin position="55"/>
        <end position="70"/>
    </location>
</feature>
<dbReference type="Proteomes" id="UP000828390">
    <property type="component" value="Unassembled WGS sequence"/>
</dbReference>
<comment type="caution">
    <text evidence="2">Lacks conserved residue(s) required for the propagation of feature annotation.</text>
</comment>
<dbReference type="CDD" id="cd00112">
    <property type="entry name" value="LDLa"/>
    <property type="match status" value="1"/>
</dbReference>
<reference evidence="3" key="1">
    <citation type="journal article" date="2019" name="bioRxiv">
        <title>The Genome of the Zebra Mussel, Dreissena polymorpha: A Resource for Invasive Species Research.</title>
        <authorList>
            <person name="McCartney M.A."/>
            <person name="Auch B."/>
            <person name="Kono T."/>
            <person name="Mallez S."/>
            <person name="Zhang Y."/>
            <person name="Obille A."/>
            <person name="Becker A."/>
            <person name="Abrahante J.E."/>
            <person name="Garbe J."/>
            <person name="Badalamenti J.P."/>
            <person name="Herman A."/>
            <person name="Mangelson H."/>
            <person name="Liachko I."/>
            <person name="Sullivan S."/>
            <person name="Sone E.D."/>
            <person name="Koren S."/>
            <person name="Silverstein K.A.T."/>
            <person name="Beckman K.B."/>
            <person name="Gohl D.M."/>
        </authorList>
    </citation>
    <scope>NUCLEOTIDE SEQUENCE</scope>
    <source>
        <strain evidence="3">Duluth1</strain>
        <tissue evidence="3">Whole animal</tissue>
    </source>
</reference>
<reference evidence="3" key="2">
    <citation type="submission" date="2020-11" db="EMBL/GenBank/DDBJ databases">
        <authorList>
            <person name="McCartney M.A."/>
            <person name="Auch B."/>
            <person name="Kono T."/>
            <person name="Mallez S."/>
            <person name="Becker A."/>
            <person name="Gohl D.M."/>
            <person name="Silverstein K.A.T."/>
            <person name="Koren S."/>
            <person name="Bechman K.B."/>
            <person name="Herman A."/>
            <person name="Abrahante J.E."/>
            <person name="Garbe J."/>
        </authorList>
    </citation>
    <scope>NUCLEOTIDE SEQUENCE</scope>
    <source>
        <strain evidence="3">Duluth1</strain>
        <tissue evidence="3">Whole animal</tissue>
    </source>
</reference>
<organism evidence="3 4">
    <name type="scientific">Dreissena polymorpha</name>
    <name type="common">Zebra mussel</name>
    <name type="synonym">Mytilus polymorpha</name>
    <dbReference type="NCBI Taxonomy" id="45954"/>
    <lineage>
        <taxon>Eukaryota</taxon>
        <taxon>Metazoa</taxon>
        <taxon>Spiralia</taxon>
        <taxon>Lophotrochozoa</taxon>
        <taxon>Mollusca</taxon>
        <taxon>Bivalvia</taxon>
        <taxon>Autobranchia</taxon>
        <taxon>Heteroconchia</taxon>
        <taxon>Euheterodonta</taxon>
        <taxon>Imparidentia</taxon>
        <taxon>Neoheterodontei</taxon>
        <taxon>Myida</taxon>
        <taxon>Dreissenoidea</taxon>
        <taxon>Dreissenidae</taxon>
        <taxon>Dreissena</taxon>
    </lineage>
</organism>
<dbReference type="InterPro" id="IPR036055">
    <property type="entry name" value="LDL_receptor-like_sf"/>
</dbReference>
<keyword evidence="1 2" id="KW-1015">Disulfide bond</keyword>
<gene>
    <name evidence="3" type="ORF">DPMN_046972</name>
</gene>
<dbReference type="SMART" id="SM00192">
    <property type="entry name" value="LDLa"/>
    <property type="match status" value="1"/>
</dbReference>
<evidence type="ECO:0000313" key="3">
    <source>
        <dbReference type="EMBL" id="KAH3740270.1"/>
    </source>
</evidence>
<dbReference type="Gene3D" id="4.10.400.10">
    <property type="entry name" value="Low-density Lipoprotein Receptor"/>
    <property type="match status" value="1"/>
</dbReference>
<name>A0A9D4D8Q7_DREPO</name>
<comment type="caution">
    <text evidence="3">The sequence shown here is derived from an EMBL/GenBank/DDBJ whole genome shotgun (WGS) entry which is preliminary data.</text>
</comment>
<dbReference type="SUPFAM" id="SSF57424">
    <property type="entry name" value="LDL receptor-like module"/>
    <property type="match status" value="1"/>
</dbReference>
<evidence type="ECO:0000256" key="1">
    <source>
        <dbReference type="ARBA" id="ARBA00023157"/>
    </source>
</evidence>
<sequence length="116" mass="12616">MLVAIYAASIVVKAYPCMPECVSSKNNTSVNDVIYASCAGFLCTNRTCLPMMKRCDVTFQCQDGEDEIDCSTVDRAIRYIIYSESPGRGGATEHESVWMALTSGSSVIRPPSLDVC</sequence>
<dbReference type="EMBL" id="JAIWYP010000011">
    <property type="protein sequence ID" value="KAH3740270.1"/>
    <property type="molecule type" value="Genomic_DNA"/>
</dbReference>
<dbReference type="AlphaFoldDB" id="A0A9D4D8Q7"/>
<dbReference type="Pfam" id="PF00057">
    <property type="entry name" value="Ldl_recept_a"/>
    <property type="match status" value="1"/>
</dbReference>
<feature type="disulfide bond" evidence="2">
    <location>
        <begin position="43"/>
        <end position="61"/>
    </location>
</feature>
<accession>A0A9D4D8Q7</accession>
<keyword evidence="4" id="KW-1185">Reference proteome</keyword>
<dbReference type="InterPro" id="IPR002172">
    <property type="entry name" value="LDrepeatLR_classA_rpt"/>
</dbReference>
<protein>
    <submittedName>
        <fullName evidence="3">Uncharacterized protein</fullName>
    </submittedName>
</protein>
<evidence type="ECO:0000313" key="4">
    <source>
        <dbReference type="Proteomes" id="UP000828390"/>
    </source>
</evidence>
<evidence type="ECO:0000256" key="2">
    <source>
        <dbReference type="PROSITE-ProRule" id="PRU00124"/>
    </source>
</evidence>
<dbReference type="PROSITE" id="PS50068">
    <property type="entry name" value="LDLRA_2"/>
    <property type="match status" value="1"/>
</dbReference>
<proteinExistence type="predicted"/>